<gene>
    <name evidence="3" type="ORF">C5O25_11130</name>
</gene>
<dbReference type="Pfam" id="PF08239">
    <property type="entry name" value="SH3_3"/>
    <property type="match status" value="1"/>
</dbReference>
<protein>
    <submittedName>
        <fullName evidence="3">SH3 domain-containing protein</fullName>
    </submittedName>
</protein>
<reference evidence="4" key="1">
    <citation type="submission" date="2018-02" db="EMBL/GenBank/DDBJ databases">
        <authorList>
            <person name="Clavel T."/>
            <person name="Strowig T."/>
        </authorList>
    </citation>
    <scope>NUCLEOTIDE SEQUENCE [LARGE SCALE GENOMIC DNA]</scope>
    <source>
        <strain evidence="4">DSM 100764</strain>
    </source>
</reference>
<dbReference type="InterPro" id="IPR003646">
    <property type="entry name" value="SH3-like_bac-type"/>
</dbReference>
<comment type="caution">
    <text evidence="3">The sequence shown here is derived from an EMBL/GenBank/DDBJ whole genome shotgun (WGS) entry which is preliminary data.</text>
</comment>
<dbReference type="EMBL" id="PUBV01000032">
    <property type="protein sequence ID" value="PWB06173.1"/>
    <property type="molecule type" value="Genomic_DNA"/>
</dbReference>
<dbReference type="Proteomes" id="UP000244925">
    <property type="component" value="Unassembled WGS sequence"/>
</dbReference>
<dbReference type="PROSITE" id="PS51781">
    <property type="entry name" value="SH3B"/>
    <property type="match status" value="1"/>
</dbReference>
<dbReference type="RefSeq" id="WP_107036816.1">
    <property type="nucleotide sequence ID" value="NZ_CAOMDK010000007.1"/>
</dbReference>
<feature type="domain" description="SH3b" evidence="2">
    <location>
        <begin position="178"/>
        <end position="240"/>
    </location>
</feature>
<proteinExistence type="predicted"/>
<accession>A0A2V1IPJ8</accession>
<sequence length="240" mass="26891">MGLPAGFDPVKGTFSGVSAPKIQSNYNTISSGSYAGSYYTYSSRNYNLWDRFNDAIKSVGNWIDDIIEPVSGWITILGIIIGAIGLICWIFDDSNILYIILRFIGACFIGGIMFYVVAINAFIISLILKVVRFVFWNAWTFLIALMLGIGVWTYSAYSSPFYAYSPTQQQTEVYTPTYDKYRCAAAVLNVRIHPNKTSRVLGTLRKGQEVEVIDKENGFAAIEYNGQRGYASLKYLTKIN</sequence>
<keyword evidence="1" id="KW-1133">Transmembrane helix</keyword>
<feature type="transmembrane region" description="Helical" evidence="1">
    <location>
        <begin position="103"/>
        <end position="128"/>
    </location>
</feature>
<name>A0A2V1IPJ8_9BACT</name>
<dbReference type="Gene3D" id="2.30.30.40">
    <property type="entry name" value="SH3 Domains"/>
    <property type="match status" value="1"/>
</dbReference>
<dbReference type="SMART" id="SM00287">
    <property type="entry name" value="SH3b"/>
    <property type="match status" value="1"/>
</dbReference>
<keyword evidence="4" id="KW-1185">Reference proteome</keyword>
<feature type="transmembrane region" description="Helical" evidence="1">
    <location>
        <begin position="70"/>
        <end position="91"/>
    </location>
</feature>
<keyword evidence="1" id="KW-0812">Transmembrane</keyword>
<evidence type="ECO:0000256" key="1">
    <source>
        <dbReference type="SAM" id="Phobius"/>
    </source>
</evidence>
<evidence type="ECO:0000313" key="4">
    <source>
        <dbReference type="Proteomes" id="UP000244925"/>
    </source>
</evidence>
<evidence type="ECO:0000259" key="2">
    <source>
        <dbReference type="PROSITE" id="PS51781"/>
    </source>
</evidence>
<evidence type="ECO:0000313" key="3">
    <source>
        <dbReference type="EMBL" id="PWB06173.1"/>
    </source>
</evidence>
<organism evidence="3 4">
    <name type="scientific">Paramuribaculum intestinale</name>
    <dbReference type="NCBI Taxonomy" id="2094151"/>
    <lineage>
        <taxon>Bacteria</taxon>
        <taxon>Pseudomonadati</taxon>
        <taxon>Bacteroidota</taxon>
        <taxon>Bacteroidia</taxon>
        <taxon>Bacteroidales</taxon>
        <taxon>Muribaculaceae</taxon>
        <taxon>Paramuribaculum</taxon>
    </lineage>
</organism>
<dbReference type="AlphaFoldDB" id="A0A2V1IPJ8"/>
<feature type="transmembrane region" description="Helical" evidence="1">
    <location>
        <begin position="134"/>
        <end position="154"/>
    </location>
</feature>
<keyword evidence="1" id="KW-0472">Membrane</keyword>